<dbReference type="Proteomes" id="UP001501638">
    <property type="component" value="Unassembled WGS sequence"/>
</dbReference>
<feature type="compositionally biased region" description="Basic and acidic residues" evidence="1">
    <location>
        <begin position="14"/>
        <end position="51"/>
    </location>
</feature>
<dbReference type="RefSeq" id="WP_344322341.1">
    <property type="nucleotide sequence ID" value="NZ_BAAASZ010000020.1"/>
</dbReference>
<accession>A0ABP5X334</accession>
<name>A0ABP5X334_9ACTN</name>
<evidence type="ECO:0000313" key="3">
    <source>
        <dbReference type="Proteomes" id="UP001501638"/>
    </source>
</evidence>
<sequence>MRRLTSVDLGTPQRNEETGTPRRSEGSEGKGRPRRDTGEEPRSEPGREGSARCDGTSRLWHVTLSVSGEEAPLREVRRALEQLAHDHPFLLTGRYANDHAEISYWEEARDLHDAAAVALRLWGEHRASAKLPPWEIVGLEVIGRETYRQRVAEGYGPAPAVPVGIHPF</sequence>
<feature type="region of interest" description="Disordered" evidence="1">
    <location>
        <begin position="1"/>
        <end position="55"/>
    </location>
</feature>
<evidence type="ECO:0000256" key="1">
    <source>
        <dbReference type="SAM" id="MobiDB-lite"/>
    </source>
</evidence>
<organism evidence="2 3">
    <name type="scientific">Streptomyces macrosporus</name>
    <dbReference type="NCBI Taxonomy" id="44032"/>
    <lineage>
        <taxon>Bacteria</taxon>
        <taxon>Bacillati</taxon>
        <taxon>Actinomycetota</taxon>
        <taxon>Actinomycetes</taxon>
        <taxon>Kitasatosporales</taxon>
        <taxon>Streptomycetaceae</taxon>
        <taxon>Streptomyces</taxon>
    </lineage>
</organism>
<keyword evidence="3" id="KW-1185">Reference proteome</keyword>
<protein>
    <submittedName>
        <fullName evidence="2">Uncharacterized protein</fullName>
    </submittedName>
</protein>
<reference evidence="3" key="1">
    <citation type="journal article" date="2019" name="Int. J. Syst. Evol. Microbiol.">
        <title>The Global Catalogue of Microorganisms (GCM) 10K type strain sequencing project: providing services to taxonomists for standard genome sequencing and annotation.</title>
        <authorList>
            <consortium name="The Broad Institute Genomics Platform"/>
            <consortium name="The Broad Institute Genome Sequencing Center for Infectious Disease"/>
            <person name="Wu L."/>
            <person name="Ma J."/>
        </authorList>
    </citation>
    <scope>NUCLEOTIDE SEQUENCE [LARGE SCALE GENOMIC DNA]</scope>
    <source>
        <strain evidence="3">JCM 6305</strain>
    </source>
</reference>
<evidence type="ECO:0000313" key="2">
    <source>
        <dbReference type="EMBL" id="GAA2440612.1"/>
    </source>
</evidence>
<proteinExistence type="predicted"/>
<gene>
    <name evidence="2" type="ORF">GCM10010405_24960</name>
</gene>
<dbReference type="EMBL" id="BAAASZ010000020">
    <property type="protein sequence ID" value="GAA2440612.1"/>
    <property type="molecule type" value="Genomic_DNA"/>
</dbReference>
<comment type="caution">
    <text evidence="2">The sequence shown here is derived from an EMBL/GenBank/DDBJ whole genome shotgun (WGS) entry which is preliminary data.</text>
</comment>